<dbReference type="PANTHER" id="PTHR33107:SF78">
    <property type="entry name" value="NODULE CYSTEINE-RICH (NCR) SECRETED PEPTIDE"/>
    <property type="match status" value="1"/>
</dbReference>
<reference evidence="2 3" key="1">
    <citation type="journal article" date="2023" name="Plants (Basel)">
        <title>Bridging the Gap: Combining Genomics and Transcriptomics Approaches to Understand Stylosanthes scabra, an Orphan Legume from the Brazilian Caatinga.</title>
        <authorList>
            <person name="Ferreira-Neto J.R.C."/>
            <person name="da Silva M.D."/>
            <person name="Binneck E."/>
            <person name="de Melo N.F."/>
            <person name="da Silva R.H."/>
            <person name="de Melo A.L.T.M."/>
            <person name="Pandolfi V."/>
            <person name="Bustamante F.O."/>
            <person name="Brasileiro-Vidal A.C."/>
            <person name="Benko-Iseppon A.M."/>
        </authorList>
    </citation>
    <scope>NUCLEOTIDE SEQUENCE [LARGE SCALE GENOMIC DNA]</scope>
    <source>
        <tissue evidence="2">Leaves</tissue>
    </source>
</reference>
<name>A0ABU6T3G9_9FABA</name>
<keyword evidence="3" id="KW-1185">Reference proteome</keyword>
<sequence length="205" mass="22615">MKITLLALVLVIALSTNSRLGVASPAPEQVVDITGKKVRSGVNYYIVPASNPYAGIAVTVAKINQTCPLNVVAGDYSNGPLPLHFLPVNQKKDVIRVNTDLNIHFTELGDECPDSPVWMINKDYDPSWDGQNFVTLGGELGKPGKETVLDWFKIEKHEDAYKLFYCPNVYYESYGCSGIGISEDEFGNKRLALTNVPYKVLFKLA</sequence>
<dbReference type="SMART" id="SM00452">
    <property type="entry name" value="STI"/>
    <property type="match status" value="1"/>
</dbReference>
<gene>
    <name evidence="2" type="ORF">PIB30_004317</name>
</gene>
<evidence type="ECO:0000313" key="2">
    <source>
        <dbReference type="EMBL" id="MED6143229.1"/>
    </source>
</evidence>
<dbReference type="PROSITE" id="PS00283">
    <property type="entry name" value="SOYBEAN_KUNITZ"/>
    <property type="match status" value="1"/>
</dbReference>
<evidence type="ECO:0000313" key="3">
    <source>
        <dbReference type="Proteomes" id="UP001341840"/>
    </source>
</evidence>
<organism evidence="2 3">
    <name type="scientific">Stylosanthes scabra</name>
    <dbReference type="NCBI Taxonomy" id="79078"/>
    <lineage>
        <taxon>Eukaryota</taxon>
        <taxon>Viridiplantae</taxon>
        <taxon>Streptophyta</taxon>
        <taxon>Embryophyta</taxon>
        <taxon>Tracheophyta</taxon>
        <taxon>Spermatophyta</taxon>
        <taxon>Magnoliopsida</taxon>
        <taxon>eudicotyledons</taxon>
        <taxon>Gunneridae</taxon>
        <taxon>Pentapetalae</taxon>
        <taxon>rosids</taxon>
        <taxon>fabids</taxon>
        <taxon>Fabales</taxon>
        <taxon>Fabaceae</taxon>
        <taxon>Papilionoideae</taxon>
        <taxon>50 kb inversion clade</taxon>
        <taxon>dalbergioids sensu lato</taxon>
        <taxon>Dalbergieae</taxon>
        <taxon>Pterocarpus clade</taxon>
        <taxon>Stylosanthes</taxon>
    </lineage>
</organism>
<dbReference type="SUPFAM" id="SSF50386">
    <property type="entry name" value="STI-like"/>
    <property type="match status" value="1"/>
</dbReference>
<dbReference type="Gene3D" id="2.80.10.50">
    <property type="match status" value="1"/>
</dbReference>
<comment type="caution">
    <text evidence="2">The sequence shown here is derived from an EMBL/GenBank/DDBJ whole genome shotgun (WGS) entry which is preliminary data.</text>
</comment>
<protein>
    <recommendedName>
        <fullName evidence="4">Miraculin</fullName>
    </recommendedName>
</protein>
<dbReference type="EMBL" id="JASCZI010090629">
    <property type="protein sequence ID" value="MED6143229.1"/>
    <property type="molecule type" value="Genomic_DNA"/>
</dbReference>
<feature type="signal peptide" evidence="1">
    <location>
        <begin position="1"/>
        <end position="23"/>
    </location>
</feature>
<keyword evidence="1" id="KW-0732">Signal</keyword>
<evidence type="ECO:0000256" key="1">
    <source>
        <dbReference type="SAM" id="SignalP"/>
    </source>
</evidence>
<dbReference type="InterPro" id="IPR011065">
    <property type="entry name" value="Kunitz_inhibitor_STI-like_sf"/>
</dbReference>
<dbReference type="Pfam" id="PF00197">
    <property type="entry name" value="Kunitz_legume"/>
    <property type="match status" value="1"/>
</dbReference>
<feature type="chain" id="PRO_5046669167" description="Miraculin" evidence="1">
    <location>
        <begin position="24"/>
        <end position="205"/>
    </location>
</feature>
<dbReference type="InterPro" id="IPR002160">
    <property type="entry name" value="Prot_inh_Kunz-lg"/>
</dbReference>
<dbReference type="Proteomes" id="UP001341840">
    <property type="component" value="Unassembled WGS sequence"/>
</dbReference>
<dbReference type="PANTHER" id="PTHR33107">
    <property type="entry name" value="KUNITZ TRYPSIN INHIBITOR 2"/>
    <property type="match status" value="1"/>
</dbReference>
<evidence type="ECO:0008006" key="4">
    <source>
        <dbReference type="Google" id="ProtNLM"/>
    </source>
</evidence>
<accession>A0ABU6T3G9</accession>
<proteinExistence type="predicted"/>